<proteinExistence type="predicted"/>
<dbReference type="GeneID" id="69903060"/>
<sequence length="51" mass="5780">MKKEKTFKELTNEELEQTVGGDDLYKLVNQGFGAICSFIDGFNGKKYRGKC</sequence>
<dbReference type="EMBL" id="UHFP01000001">
    <property type="protein sequence ID" value="SUN69111.1"/>
    <property type="molecule type" value="Genomic_DNA"/>
</dbReference>
<name>A0A380KPP5_9STRE</name>
<gene>
    <name evidence="1" type="ORF">NCTC13760_01816</name>
</gene>
<reference evidence="1 2" key="1">
    <citation type="submission" date="2018-06" db="EMBL/GenBank/DDBJ databases">
        <authorList>
            <consortium name="Pathogen Informatics"/>
            <person name="Doyle S."/>
        </authorList>
    </citation>
    <scope>NUCLEOTIDE SEQUENCE [LARGE SCALE GENOMIC DNA]</scope>
    <source>
        <strain evidence="1 2">NCTC13760</strain>
    </source>
</reference>
<protein>
    <submittedName>
        <fullName evidence="1">Uncharacterized protein</fullName>
    </submittedName>
</protein>
<dbReference type="AlphaFoldDB" id="A0A380KPP5"/>
<dbReference type="RefSeq" id="WP_006531870.1">
    <property type="nucleotide sequence ID" value="NZ_CABKNK020000004.1"/>
</dbReference>
<evidence type="ECO:0000313" key="2">
    <source>
        <dbReference type="Proteomes" id="UP000255352"/>
    </source>
</evidence>
<accession>A0A380KPP5</accession>
<dbReference type="InterPro" id="IPR010133">
    <property type="entry name" value="Bacteriocin_signal_seq"/>
</dbReference>
<dbReference type="NCBIfam" id="TIGR01847">
    <property type="entry name" value="bacteriocin_sig"/>
    <property type="match status" value="1"/>
</dbReference>
<evidence type="ECO:0000313" key="1">
    <source>
        <dbReference type="EMBL" id="SUN69111.1"/>
    </source>
</evidence>
<dbReference type="Proteomes" id="UP000255352">
    <property type="component" value="Unassembled WGS sequence"/>
</dbReference>
<organism evidence="1 2">
    <name type="scientific">Streptococcus infantarius</name>
    <dbReference type="NCBI Taxonomy" id="102684"/>
    <lineage>
        <taxon>Bacteria</taxon>
        <taxon>Bacillati</taxon>
        <taxon>Bacillota</taxon>
        <taxon>Bacilli</taxon>
        <taxon>Lactobacillales</taxon>
        <taxon>Streptococcaceae</taxon>
        <taxon>Streptococcus</taxon>
    </lineage>
</organism>